<dbReference type="PANTHER" id="PTHR40465:SF1">
    <property type="entry name" value="DUF6534 DOMAIN-CONTAINING PROTEIN"/>
    <property type="match status" value="1"/>
</dbReference>
<evidence type="ECO:0000313" key="3">
    <source>
        <dbReference type="EMBL" id="THH07209.1"/>
    </source>
</evidence>
<feature type="transmembrane region" description="Helical" evidence="1">
    <location>
        <begin position="53"/>
        <end position="78"/>
    </location>
</feature>
<feature type="transmembrane region" description="Helical" evidence="1">
    <location>
        <begin position="90"/>
        <end position="114"/>
    </location>
</feature>
<dbReference type="Proteomes" id="UP000308199">
    <property type="component" value="Unassembled WGS sequence"/>
</dbReference>
<organism evidence="3 4">
    <name type="scientific">Phellinidium pouzarii</name>
    <dbReference type="NCBI Taxonomy" id="167371"/>
    <lineage>
        <taxon>Eukaryota</taxon>
        <taxon>Fungi</taxon>
        <taxon>Dikarya</taxon>
        <taxon>Basidiomycota</taxon>
        <taxon>Agaricomycotina</taxon>
        <taxon>Agaricomycetes</taxon>
        <taxon>Hymenochaetales</taxon>
        <taxon>Hymenochaetaceae</taxon>
        <taxon>Phellinidium</taxon>
    </lineage>
</organism>
<comment type="caution">
    <text evidence="3">The sequence shown here is derived from an EMBL/GenBank/DDBJ whole genome shotgun (WGS) entry which is preliminary data.</text>
</comment>
<dbReference type="EMBL" id="SGPK01000154">
    <property type="protein sequence ID" value="THH07209.1"/>
    <property type="molecule type" value="Genomic_DNA"/>
</dbReference>
<evidence type="ECO:0000313" key="4">
    <source>
        <dbReference type="Proteomes" id="UP000308199"/>
    </source>
</evidence>
<keyword evidence="1" id="KW-1133">Transmembrane helix</keyword>
<proteinExistence type="predicted"/>
<gene>
    <name evidence="3" type="ORF">EW145_g3535</name>
</gene>
<dbReference type="OrthoDB" id="3263055at2759"/>
<dbReference type="PANTHER" id="PTHR40465">
    <property type="entry name" value="CHROMOSOME 1, WHOLE GENOME SHOTGUN SEQUENCE"/>
    <property type="match status" value="1"/>
</dbReference>
<accession>A0A4S4L710</accession>
<feature type="transmembrane region" description="Helical" evidence="1">
    <location>
        <begin position="199"/>
        <end position="225"/>
    </location>
</feature>
<protein>
    <recommendedName>
        <fullName evidence="2">DUF6534 domain-containing protein</fullName>
    </recommendedName>
</protein>
<keyword evidence="1" id="KW-0472">Membrane</keyword>
<name>A0A4S4L710_9AGAM</name>
<evidence type="ECO:0000259" key="2">
    <source>
        <dbReference type="Pfam" id="PF20152"/>
    </source>
</evidence>
<evidence type="ECO:0000256" key="1">
    <source>
        <dbReference type="SAM" id="Phobius"/>
    </source>
</evidence>
<feature type="transmembrane region" description="Helical" evidence="1">
    <location>
        <begin position="231"/>
        <end position="250"/>
    </location>
</feature>
<feature type="domain" description="DUF6534" evidence="2">
    <location>
        <begin position="172"/>
        <end position="257"/>
    </location>
</feature>
<sequence length="346" mass="38142">MSDPAAPVHLVLDNTMGALFIGVVFAMALWGAGCVQVYYYFNRYLKEDWRLKLLVFVVWALDTTHQGLITHTAYTYLVTEYGNPLFLNEIVVTLLIEVVISALIVLLVQSFLVLRVWKLSRGNIPLVVILCLLVAAEFSLSIVYTIKSLRLKTFTALASIVNLSRSVNIFGAAGDIAIAMALVYLLHRARTGFHRSDGIINRLIMFSLNTGILTSLDAVMSLVTITVLPNSFVYILFFVTVSRLYTNSLLATLNSRKTLQGGLGDESTASASVSNGARFRSHAVEVDPPTISKVQPRTLSIKVNTETETVRDIEEGIVKNGTPSESDTEVYEYGDRKPGAYPMHAL</sequence>
<dbReference type="InterPro" id="IPR045339">
    <property type="entry name" value="DUF6534"/>
</dbReference>
<feature type="transmembrane region" description="Helical" evidence="1">
    <location>
        <begin position="166"/>
        <end position="187"/>
    </location>
</feature>
<keyword evidence="1" id="KW-0812">Transmembrane</keyword>
<keyword evidence="4" id="KW-1185">Reference proteome</keyword>
<feature type="transmembrane region" description="Helical" evidence="1">
    <location>
        <begin position="126"/>
        <end position="146"/>
    </location>
</feature>
<reference evidence="3 4" key="1">
    <citation type="submission" date="2019-02" db="EMBL/GenBank/DDBJ databases">
        <title>Genome sequencing of the rare red list fungi Phellinidium pouzarii.</title>
        <authorList>
            <person name="Buettner E."/>
            <person name="Kellner H."/>
        </authorList>
    </citation>
    <scope>NUCLEOTIDE SEQUENCE [LARGE SCALE GENOMIC DNA]</scope>
    <source>
        <strain evidence="3 4">DSM 108285</strain>
    </source>
</reference>
<dbReference type="Pfam" id="PF20152">
    <property type="entry name" value="DUF6534"/>
    <property type="match status" value="1"/>
</dbReference>
<feature type="transmembrane region" description="Helical" evidence="1">
    <location>
        <begin position="20"/>
        <end position="41"/>
    </location>
</feature>
<dbReference type="AlphaFoldDB" id="A0A4S4L710"/>